<name>A0A5C8PTJ9_9HYPH</name>
<comment type="caution">
    <text evidence="1">The sequence shown here is derived from an EMBL/GenBank/DDBJ whole genome shotgun (WGS) entry which is preliminary data.</text>
</comment>
<dbReference type="CDD" id="cd03451">
    <property type="entry name" value="FkbR2"/>
    <property type="match status" value="1"/>
</dbReference>
<sequence>MMKAASLTGGANYFEDFKAGDVLRHARGKTIEPLEQVWVTNITMNTADAHFNEHLMTASPWGKRLGFGGVTISMVIGLAAQDTAENALMELGLDKIRLKAPVFHGDTLYAYSEVLETRDADRPDGGVVRFKHYGVNQDDKVVFEGERTVLLKRRSHWADK</sequence>
<protein>
    <submittedName>
        <fullName evidence="1">MaoC family dehydratase</fullName>
    </submittedName>
</protein>
<gene>
    <name evidence="1" type="ORF">FHP25_06110</name>
</gene>
<dbReference type="InterPro" id="IPR052342">
    <property type="entry name" value="MCH/BMMD"/>
</dbReference>
<dbReference type="AlphaFoldDB" id="A0A5C8PTJ9"/>
<dbReference type="EMBL" id="VDUZ01000005">
    <property type="protein sequence ID" value="TXL79637.1"/>
    <property type="molecule type" value="Genomic_DNA"/>
</dbReference>
<dbReference type="PANTHER" id="PTHR43664">
    <property type="entry name" value="MONOAMINE OXIDASE-RELATED"/>
    <property type="match status" value="1"/>
</dbReference>
<dbReference type="InterPro" id="IPR048274">
    <property type="entry name" value="MC_hydratase"/>
</dbReference>
<reference evidence="1 2" key="1">
    <citation type="submission" date="2019-06" db="EMBL/GenBank/DDBJ databases">
        <title>New taxonomy in bacterial strain CC-CFT640, isolated from vineyard.</title>
        <authorList>
            <person name="Lin S.-Y."/>
            <person name="Tsai C.-F."/>
            <person name="Young C.-C."/>
        </authorList>
    </citation>
    <scope>NUCLEOTIDE SEQUENCE [LARGE SCALE GENOMIC DNA]</scope>
    <source>
        <strain evidence="1 2">CC-CFT640</strain>
    </source>
</reference>
<accession>A0A5C8PTJ9</accession>
<organism evidence="1 2">
    <name type="scientific">Vineibacter terrae</name>
    <dbReference type="NCBI Taxonomy" id="2586908"/>
    <lineage>
        <taxon>Bacteria</taxon>
        <taxon>Pseudomonadati</taxon>
        <taxon>Pseudomonadota</taxon>
        <taxon>Alphaproteobacteria</taxon>
        <taxon>Hyphomicrobiales</taxon>
        <taxon>Vineibacter</taxon>
    </lineage>
</organism>
<dbReference type="InterPro" id="IPR029069">
    <property type="entry name" value="HotDog_dom_sf"/>
</dbReference>
<evidence type="ECO:0000313" key="1">
    <source>
        <dbReference type="EMBL" id="TXL79637.1"/>
    </source>
</evidence>
<dbReference type="Proteomes" id="UP000321638">
    <property type="component" value="Unassembled WGS sequence"/>
</dbReference>
<dbReference type="Pfam" id="PF19315">
    <property type="entry name" value="MC_hydratase"/>
    <property type="match status" value="1"/>
</dbReference>
<keyword evidence="2" id="KW-1185">Reference proteome</keyword>
<dbReference type="Gene3D" id="3.10.129.10">
    <property type="entry name" value="Hotdog Thioesterase"/>
    <property type="match status" value="1"/>
</dbReference>
<proteinExistence type="predicted"/>
<dbReference type="OrthoDB" id="9796589at2"/>
<dbReference type="GO" id="GO:0016829">
    <property type="term" value="F:lyase activity"/>
    <property type="evidence" value="ECO:0007669"/>
    <property type="project" value="InterPro"/>
</dbReference>
<evidence type="ECO:0000313" key="2">
    <source>
        <dbReference type="Proteomes" id="UP000321638"/>
    </source>
</evidence>
<dbReference type="SUPFAM" id="SSF54637">
    <property type="entry name" value="Thioesterase/thiol ester dehydrase-isomerase"/>
    <property type="match status" value="1"/>
</dbReference>
<dbReference type="PANTHER" id="PTHR43664:SF1">
    <property type="entry name" value="BETA-METHYLMALYL-COA DEHYDRATASE"/>
    <property type="match status" value="1"/>
</dbReference>